<feature type="compositionally biased region" description="Polar residues" evidence="2">
    <location>
        <begin position="546"/>
        <end position="556"/>
    </location>
</feature>
<dbReference type="PANTHER" id="PTHR36167">
    <property type="entry name" value="C2H2 FINGER DOMAIN TRANSCRIPTION FACTOR (EUROFUNG)-RELATED"/>
    <property type="match status" value="1"/>
</dbReference>
<evidence type="ECO:0000259" key="3">
    <source>
        <dbReference type="PROSITE" id="PS50157"/>
    </source>
</evidence>
<feature type="compositionally biased region" description="Low complexity" evidence="2">
    <location>
        <begin position="106"/>
        <end position="119"/>
    </location>
</feature>
<sequence>MLASSSLHHFSTREPSHIAHERSYSNSQPSSNLNLALCSSRPSTDAVPRPYFELAPSRYHPAAAPLAPTRALSGLLDAHAPPGGTKLPLDPPEDAPAVRRGSLARSYSQSYPPQHSQHSVHPHSETFVPTHSPALAPVSAINTLRDDRDDPDRPQEQLAGGYLHSQPAPRSTVPETMTNHHLQYPGAYEQPDYVSRAPSVSPAYNSDDRRVSVSSTGSYEHAYPYGSYAPPRPFQPGTARATPPMMARHSNQLTPYEYSVESAWAGRRPSSEQSPVPTQRFEDYPPDESVVVSGMLSQPGLGYAQLDHPSPLGSLGESSSGSTGIPASPDQFAVQPNGLVVPEGATPPSATNPGHRQYAFVSLEGSKIRKRPRRRYDEIERLYSCSFEDCTKAYGTLNHLNAHVTMQKHGLKRNPSEFKELRKLWRSQKKAEQVASRSRSRRRPDDDDHHGMSGQYGSSGYGSEESEERMTPQPSDAHPYHHQGQVEPMWSHMGHEMADRYGGHPGMPEYGHDPHGQGMVMAAEEGVMDRISPDATLLRGLPPTHPSQQPYPNSMHHSMPSYGGMAAMPGNTGPSLMRRGSEQDYDYAHGPSGPGGQHGPHGPSGSHDGYSR</sequence>
<gene>
    <name evidence="4" type="ORF">RDB_LOCUS79572</name>
</gene>
<feature type="region of interest" description="Disordered" evidence="2">
    <location>
        <begin position="144"/>
        <end position="176"/>
    </location>
</feature>
<dbReference type="Proteomes" id="UP000663826">
    <property type="component" value="Unassembled WGS sequence"/>
</dbReference>
<dbReference type="GO" id="GO:0006355">
    <property type="term" value="P:regulation of DNA-templated transcription"/>
    <property type="evidence" value="ECO:0007669"/>
    <property type="project" value="InterPro"/>
</dbReference>
<dbReference type="InterPro" id="IPR039327">
    <property type="entry name" value="CON7-like"/>
</dbReference>
<dbReference type="PANTHER" id="PTHR36167:SF3">
    <property type="entry name" value="C2H2 FINGER DOMAIN TRANSCRIPTION FACTOR (EUROFUNG)-RELATED"/>
    <property type="match status" value="1"/>
</dbReference>
<protein>
    <recommendedName>
        <fullName evidence="3">C2H2-type domain-containing protein</fullName>
    </recommendedName>
</protein>
<feature type="region of interest" description="Disordered" evidence="2">
    <location>
        <begin position="543"/>
        <end position="612"/>
    </location>
</feature>
<feature type="compositionally biased region" description="Basic and acidic residues" evidence="2">
    <location>
        <begin position="11"/>
        <end position="23"/>
    </location>
</feature>
<feature type="region of interest" description="Disordered" evidence="2">
    <location>
        <begin position="425"/>
        <end position="483"/>
    </location>
</feature>
<keyword evidence="1" id="KW-0479">Metal-binding</keyword>
<keyword evidence="1" id="KW-0863">Zinc-finger</keyword>
<dbReference type="PROSITE" id="PS00028">
    <property type="entry name" value="ZINC_FINGER_C2H2_1"/>
    <property type="match status" value="1"/>
</dbReference>
<name>A0A8H3GIC4_9AGAM</name>
<evidence type="ECO:0000313" key="5">
    <source>
        <dbReference type="Proteomes" id="UP000663826"/>
    </source>
</evidence>
<keyword evidence="1" id="KW-0862">Zinc</keyword>
<dbReference type="GO" id="GO:0008270">
    <property type="term" value="F:zinc ion binding"/>
    <property type="evidence" value="ECO:0007669"/>
    <property type="project" value="UniProtKB-KW"/>
</dbReference>
<dbReference type="EMBL" id="CAJMWQ010001469">
    <property type="protein sequence ID" value="CAE6451759.1"/>
    <property type="molecule type" value="Genomic_DNA"/>
</dbReference>
<proteinExistence type="predicted"/>
<evidence type="ECO:0000256" key="2">
    <source>
        <dbReference type="SAM" id="MobiDB-lite"/>
    </source>
</evidence>
<feature type="region of interest" description="Disordered" evidence="2">
    <location>
        <begin position="301"/>
        <end position="333"/>
    </location>
</feature>
<dbReference type="AlphaFoldDB" id="A0A8H3GIC4"/>
<feature type="compositionally biased region" description="Low complexity" evidence="2">
    <location>
        <begin position="600"/>
        <end position="612"/>
    </location>
</feature>
<feature type="region of interest" description="Disordered" evidence="2">
    <location>
        <begin position="76"/>
        <end position="131"/>
    </location>
</feature>
<organism evidence="4 5">
    <name type="scientific">Rhizoctonia solani</name>
    <dbReference type="NCBI Taxonomy" id="456999"/>
    <lineage>
        <taxon>Eukaryota</taxon>
        <taxon>Fungi</taxon>
        <taxon>Dikarya</taxon>
        <taxon>Basidiomycota</taxon>
        <taxon>Agaricomycotina</taxon>
        <taxon>Agaricomycetes</taxon>
        <taxon>Cantharellales</taxon>
        <taxon>Ceratobasidiaceae</taxon>
        <taxon>Rhizoctonia</taxon>
    </lineage>
</organism>
<feature type="compositionally biased region" description="Basic and acidic residues" evidence="2">
    <location>
        <begin position="144"/>
        <end position="155"/>
    </location>
</feature>
<reference evidence="4" key="1">
    <citation type="submission" date="2021-01" db="EMBL/GenBank/DDBJ databases">
        <authorList>
            <person name="Kaushik A."/>
        </authorList>
    </citation>
    <scope>NUCLEOTIDE SEQUENCE</scope>
    <source>
        <strain evidence="4">AG1-1B</strain>
    </source>
</reference>
<feature type="region of interest" description="Disordered" evidence="2">
    <location>
        <begin position="1"/>
        <end position="31"/>
    </location>
</feature>
<evidence type="ECO:0000313" key="4">
    <source>
        <dbReference type="EMBL" id="CAE6451759.1"/>
    </source>
</evidence>
<dbReference type="InterPro" id="IPR013087">
    <property type="entry name" value="Znf_C2H2_type"/>
</dbReference>
<dbReference type="PROSITE" id="PS50157">
    <property type="entry name" value="ZINC_FINGER_C2H2_2"/>
    <property type="match status" value="1"/>
</dbReference>
<accession>A0A8H3GIC4</accession>
<feature type="domain" description="C2H2-type" evidence="3">
    <location>
        <begin position="383"/>
        <end position="414"/>
    </location>
</feature>
<comment type="caution">
    <text evidence="4">The sequence shown here is derived from an EMBL/GenBank/DDBJ whole genome shotgun (WGS) entry which is preliminary data.</text>
</comment>
<evidence type="ECO:0000256" key="1">
    <source>
        <dbReference type="PROSITE-ProRule" id="PRU00042"/>
    </source>
</evidence>
<feature type="compositionally biased region" description="Low complexity" evidence="2">
    <location>
        <begin position="309"/>
        <end position="322"/>
    </location>
</feature>
<feature type="compositionally biased region" description="Low complexity" evidence="2">
    <location>
        <begin position="453"/>
        <end position="463"/>
    </location>
</feature>